<reference evidence="1" key="1">
    <citation type="journal article" date="2015" name="Nature">
        <title>Complex archaea that bridge the gap between prokaryotes and eukaryotes.</title>
        <authorList>
            <person name="Spang A."/>
            <person name="Saw J.H."/>
            <person name="Jorgensen S.L."/>
            <person name="Zaremba-Niedzwiedzka K."/>
            <person name="Martijn J."/>
            <person name="Lind A.E."/>
            <person name="van Eijk R."/>
            <person name="Schleper C."/>
            <person name="Guy L."/>
            <person name="Ettema T.J."/>
        </authorList>
    </citation>
    <scope>NUCLEOTIDE SEQUENCE</scope>
</reference>
<evidence type="ECO:0000313" key="1">
    <source>
        <dbReference type="EMBL" id="KKM08192.1"/>
    </source>
</evidence>
<comment type="caution">
    <text evidence="1">The sequence shown here is derived from an EMBL/GenBank/DDBJ whole genome shotgun (WGS) entry which is preliminary data.</text>
</comment>
<accession>A0A0F9HYL3</accession>
<proteinExistence type="predicted"/>
<protein>
    <submittedName>
        <fullName evidence="1">Uncharacterized protein</fullName>
    </submittedName>
</protein>
<dbReference type="EMBL" id="LAZR01015605">
    <property type="protein sequence ID" value="KKM08192.1"/>
    <property type="molecule type" value="Genomic_DNA"/>
</dbReference>
<dbReference type="AlphaFoldDB" id="A0A0F9HYL3"/>
<sequence>MIITFAEPVDGFTHASVNSETRVAAAMVRVDVTYGTMDADEFVPSSLNVSGHLMLNGARMEDFIEQVKKAPGRPADKPDEEYESADVRAYLGTPKAERKARIDAREAE</sequence>
<organism evidence="1">
    <name type="scientific">marine sediment metagenome</name>
    <dbReference type="NCBI Taxonomy" id="412755"/>
    <lineage>
        <taxon>unclassified sequences</taxon>
        <taxon>metagenomes</taxon>
        <taxon>ecological metagenomes</taxon>
    </lineage>
</organism>
<name>A0A0F9HYL3_9ZZZZ</name>
<gene>
    <name evidence="1" type="ORF">LCGC14_1726420</name>
</gene>